<reference evidence="4" key="1">
    <citation type="submission" date="2022-03" db="EMBL/GenBank/DDBJ databases">
        <authorList>
            <person name="Martin C."/>
        </authorList>
    </citation>
    <scope>NUCLEOTIDE SEQUENCE</scope>
</reference>
<comment type="subcellular location">
    <subcellularLocation>
        <location evidence="1 2">Nucleus</location>
    </subcellularLocation>
</comment>
<proteinExistence type="predicted"/>
<keyword evidence="1 2" id="KW-0238">DNA-binding</keyword>
<dbReference type="Gene3D" id="1.10.10.60">
    <property type="entry name" value="Homeodomain-like"/>
    <property type="match status" value="1"/>
</dbReference>
<dbReference type="AlphaFoldDB" id="A0A8S4PXG9"/>
<evidence type="ECO:0000313" key="5">
    <source>
        <dbReference type="Proteomes" id="UP000749559"/>
    </source>
</evidence>
<keyword evidence="5" id="KW-1185">Reference proteome</keyword>
<name>A0A8S4PXG9_OWEFU</name>
<dbReference type="GO" id="GO:0005634">
    <property type="term" value="C:nucleus"/>
    <property type="evidence" value="ECO:0007669"/>
    <property type="project" value="UniProtKB-SubCell"/>
</dbReference>
<keyword evidence="1 2" id="KW-0539">Nucleus</keyword>
<comment type="caution">
    <text evidence="4">The sequence shown here is derived from an EMBL/GenBank/DDBJ whole genome shotgun (WGS) entry which is preliminary data.</text>
</comment>
<evidence type="ECO:0000259" key="3">
    <source>
        <dbReference type="PROSITE" id="PS50071"/>
    </source>
</evidence>
<dbReference type="EMBL" id="CAIIXF020000011">
    <property type="protein sequence ID" value="CAH1798556.1"/>
    <property type="molecule type" value="Genomic_DNA"/>
</dbReference>
<dbReference type="Pfam" id="PF00046">
    <property type="entry name" value="Homeodomain"/>
    <property type="match status" value="1"/>
</dbReference>
<sequence length="237" mass="25382">MYHRSKLTIDTSGSSTRDVIPTAGCDKEAAASTDGGLTSLLIDEIPGYLTPPPTPVTPGLPLTITAILEDDFKPNIQDVHQGDAQHEDRVADLGTTGWDGDAATALGLAAVVSSSTNDASAINLDNPASTDIPPLAVSTAASASPAVTQVTSRPLARGHRRGHLTATVKQELERAYRFSPYPSPAIRQKLSSITKMTDNSIQKWFSRRRQTSTQQRNQILLDNLPIVLSPSERNAIY</sequence>
<feature type="domain" description="Homeobox" evidence="3">
    <location>
        <begin position="155"/>
        <end position="215"/>
    </location>
</feature>
<feature type="DNA-binding region" description="Homeobox" evidence="1">
    <location>
        <begin position="157"/>
        <end position="216"/>
    </location>
</feature>
<gene>
    <name evidence="4" type="ORF">OFUS_LOCUS22689</name>
</gene>
<feature type="non-terminal residue" evidence="4">
    <location>
        <position position="237"/>
    </location>
</feature>
<dbReference type="InterPro" id="IPR001356">
    <property type="entry name" value="HD"/>
</dbReference>
<dbReference type="Proteomes" id="UP000749559">
    <property type="component" value="Unassembled WGS sequence"/>
</dbReference>
<dbReference type="InterPro" id="IPR009057">
    <property type="entry name" value="Homeodomain-like_sf"/>
</dbReference>
<accession>A0A8S4PXG9</accession>
<evidence type="ECO:0000313" key="4">
    <source>
        <dbReference type="EMBL" id="CAH1798556.1"/>
    </source>
</evidence>
<dbReference type="CDD" id="cd00086">
    <property type="entry name" value="homeodomain"/>
    <property type="match status" value="1"/>
</dbReference>
<organism evidence="4 5">
    <name type="scientific">Owenia fusiformis</name>
    <name type="common">Polychaete worm</name>
    <dbReference type="NCBI Taxonomy" id="6347"/>
    <lineage>
        <taxon>Eukaryota</taxon>
        <taxon>Metazoa</taxon>
        <taxon>Spiralia</taxon>
        <taxon>Lophotrochozoa</taxon>
        <taxon>Annelida</taxon>
        <taxon>Polychaeta</taxon>
        <taxon>Sedentaria</taxon>
        <taxon>Canalipalpata</taxon>
        <taxon>Sabellida</taxon>
        <taxon>Oweniida</taxon>
        <taxon>Oweniidae</taxon>
        <taxon>Owenia</taxon>
    </lineage>
</organism>
<dbReference type="GO" id="GO:0003677">
    <property type="term" value="F:DNA binding"/>
    <property type="evidence" value="ECO:0007669"/>
    <property type="project" value="UniProtKB-UniRule"/>
</dbReference>
<keyword evidence="1 2" id="KW-0371">Homeobox</keyword>
<dbReference type="SMART" id="SM00389">
    <property type="entry name" value="HOX"/>
    <property type="match status" value="1"/>
</dbReference>
<dbReference type="PROSITE" id="PS50071">
    <property type="entry name" value="HOMEOBOX_2"/>
    <property type="match status" value="1"/>
</dbReference>
<protein>
    <recommendedName>
        <fullName evidence="3">Homeobox domain-containing protein</fullName>
    </recommendedName>
</protein>
<evidence type="ECO:0000256" key="2">
    <source>
        <dbReference type="RuleBase" id="RU000682"/>
    </source>
</evidence>
<evidence type="ECO:0000256" key="1">
    <source>
        <dbReference type="PROSITE-ProRule" id="PRU00108"/>
    </source>
</evidence>
<dbReference type="SUPFAM" id="SSF46689">
    <property type="entry name" value="Homeodomain-like"/>
    <property type="match status" value="1"/>
</dbReference>